<dbReference type="PANTHER" id="PTHR46656:SF3">
    <property type="entry name" value="PUTATIVE-RELATED"/>
    <property type="match status" value="1"/>
</dbReference>
<sequence>MNFILYSDVNDSSISQSLGRPEYSYYFVLKAYRPVLESLGRVHVVSCVAEVDPLYRQLLAAGEDSLFLSFTPPQKTPNDLDCPTICVVAWEFDSIPDEEWDNDPRQDWTQMLARQGRVITLSSHTARAIRRAMGADFPVLVLPTPLWENFAAIRSHHTSAPVNPGSTLAIKGCIFDSRTLGLSADALLPQPPTAEELAALEALRPPPLTLKRRFVIARHFLRLWALDLGKMQPEPVHRTYFLKQWYWEGIRDLFSDPIHERLANALPAIAGPQPIVVPDPVPLDLPDTSGQVEIGVDGVVYVSVFNPRDGRKNWHQLITAFCWAFRETDDATLVLKITQSDLSSYYTELMTLLAQLSPFACRVVVMHGYLDDPQYARLYEAASFYVNASRCEGLCLPLMEFMASGKPVIAPDHTAMEDYIDEDVAFVVKSSEELTIWPQDTRIIYRTLRYRPDWGSLKTAYENSYRMAKEQPQDYQRMSRAAIERMHDYCGFTPVQQRLADFFGLAPQAAMPATEMDNASC</sequence>
<dbReference type="AlphaFoldDB" id="A0A423KE96"/>
<name>A0A423KE96_9PSED</name>
<accession>A0A423KE96</accession>
<dbReference type="GO" id="GO:0016740">
    <property type="term" value="F:transferase activity"/>
    <property type="evidence" value="ECO:0007669"/>
    <property type="project" value="UniProtKB-KW"/>
</dbReference>
<reference evidence="1 2" key="1">
    <citation type="submission" date="2016-10" db="EMBL/GenBank/DDBJ databases">
        <title>Comparative genome analysis of multiple Pseudomonas spp. focuses on biocontrol and plant growth promoting traits.</title>
        <authorList>
            <person name="Tao X.-Y."/>
            <person name="Taylor C.G."/>
        </authorList>
    </citation>
    <scope>NUCLEOTIDE SEQUENCE [LARGE SCALE GENOMIC DNA]</scope>
    <source>
        <strain evidence="1 2">39A2</strain>
    </source>
</reference>
<dbReference type="PANTHER" id="PTHR46656">
    <property type="entry name" value="PUTATIVE-RELATED"/>
    <property type="match status" value="1"/>
</dbReference>
<keyword evidence="1" id="KW-0808">Transferase</keyword>
<dbReference type="SUPFAM" id="SSF53756">
    <property type="entry name" value="UDP-Glycosyltransferase/glycogen phosphorylase"/>
    <property type="match status" value="1"/>
</dbReference>
<dbReference type="RefSeq" id="WP_259699644.1">
    <property type="nucleotide sequence ID" value="NZ_MOBP01000013.1"/>
</dbReference>
<evidence type="ECO:0000313" key="2">
    <source>
        <dbReference type="Proteomes" id="UP000283627"/>
    </source>
</evidence>
<protein>
    <submittedName>
        <fullName evidence="1">Glycosyltransferase</fullName>
    </submittedName>
</protein>
<proteinExistence type="predicted"/>
<gene>
    <name evidence="1" type="ORF">BK665_19775</name>
</gene>
<dbReference type="Gene3D" id="3.40.50.2000">
    <property type="entry name" value="Glycogen Phosphorylase B"/>
    <property type="match status" value="1"/>
</dbReference>
<organism evidence="1 2">
    <name type="scientific">Pseudomonas frederiksbergensis</name>
    <dbReference type="NCBI Taxonomy" id="104087"/>
    <lineage>
        <taxon>Bacteria</taxon>
        <taxon>Pseudomonadati</taxon>
        <taxon>Pseudomonadota</taxon>
        <taxon>Gammaproteobacteria</taxon>
        <taxon>Pseudomonadales</taxon>
        <taxon>Pseudomonadaceae</taxon>
        <taxon>Pseudomonas</taxon>
    </lineage>
</organism>
<comment type="caution">
    <text evidence="1">The sequence shown here is derived from an EMBL/GenBank/DDBJ whole genome shotgun (WGS) entry which is preliminary data.</text>
</comment>
<dbReference type="EMBL" id="MOBP01000013">
    <property type="protein sequence ID" value="RON51009.1"/>
    <property type="molecule type" value="Genomic_DNA"/>
</dbReference>
<dbReference type="Proteomes" id="UP000283627">
    <property type="component" value="Unassembled WGS sequence"/>
</dbReference>
<evidence type="ECO:0000313" key="1">
    <source>
        <dbReference type="EMBL" id="RON51009.1"/>
    </source>
</evidence>
<dbReference type="Pfam" id="PF13692">
    <property type="entry name" value="Glyco_trans_1_4"/>
    <property type="match status" value="1"/>
</dbReference>